<dbReference type="PANTHER" id="PTHR48073:SF2">
    <property type="entry name" value="O-SUCCINYLBENZOATE SYNTHASE"/>
    <property type="match status" value="1"/>
</dbReference>
<organism evidence="9 10">
    <name type="scientific">Runella slithyformis (strain ATCC 29530 / DSM 19594 / LMG 11500 / NCIMB 11436 / LSU 4)</name>
    <dbReference type="NCBI Taxonomy" id="761193"/>
    <lineage>
        <taxon>Bacteria</taxon>
        <taxon>Pseudomonadati</taxon>
        <taxon>Bacteroidota</taxon>
        <taxon>Cytophagia</taxon>
        <taxon>Cytophagales</taxon>
        <taxon>Spirosomataceae</taxon>
        <taxon>Runella</taxon>
    </lineage>
</organism>
<feature type="binding site" evidence="6">
    <location>
        <position position="190"/>
    </location>
    <ligand>
        <name>Mg(2+)</name>
        <dbReference type="ChEBI" id="CHEBI:18420"/>
    </ligand>
</feature>
<evidence type="ECO:0000256" key="7">
    <source>
        <dbReference type="RuleBase" id="RU366006"/>
    </source>
</evidence>
<feature type="active site" description="Proton acceptor; specific for (S)-substrate epimerization" evidence="5">
    <location>
        <position position="266"/>
    </location>
</feature>
<proteinExistence type="inferred from homology"/>
<keyword evidence="10" id="KW-1185">Reference proteome</keyword>
<feature type="domain" description="Mandelate racemase/muconate lactonizing enzyme C-terminal" evidence="8">
    <location>
        <begin position="141"/>
        <end position="240"/>
    </location>
</feature>
<dbReference type="InterPro" id="IPR029017">
    <property type="entry name" value="Enolase-like_N"/>
</dbReference>
<dbReference type="EMBL" id="CP002859">
    <property type="protein sequence ID" value="AEI46665.1"/>
    <property type="molecule type" value="Genomic_DNA"/>
</dbReference>
<feature type="binding site" evidence="6">
    <location>
        <position position="216"/>
    </location>
    <ligand>
        <name>Mg(2+)</name>
        <dbReference type="ChEBI" id="CHEBI:18420"/>
    </ligand>
</feature>
<dbReference type="SFLD" id="SFLDG00180">
    <property type="entry name" value="muconate_cycloisomerase"/>
    <property type="match status" value="1"/>
</dbReference>
<dbReference type="KEGG" id="rsi:Runsl_0208"/>
<dbReference type="GO" id="GO:0016855">
    <property type="term" value="F:racemase and epimerase activity, acting on amino acids and derivatives"/>
    <property type="evidence" value="ECO:0007669"/>
    <property type="project" value="UniProtKB-UniRule"/>
</dbReference>
<protein>
    <recommendedName>
        <fullName evidence="7">Dipeptide epimerase</fullName>
        <ecNumber evidence="7">5.1.1.-</ecNumber>
    </recommendedName>
</protein>
<dbReference type="Gene3D" id="3.20.20.120">
    <property type="entry name" value="Enolase-like C-terminal domain"/>
    <property type="match status" value="1"/>
</dbReference>
<evidence type="ECO:0000313" key="10">
    <source>
        <dbReference type="Proteomes" id="UP000000493"/>
    </source>
</evidence>
<evidence type="ECO:0000256" key="1">
    <source>
        <dbReference type="ARBA" id="ARBA00008031"/>
    </source>
</evidence>
<keyword evidence="4 7" id="KW-0413">Isomerase</keyword>
<keyword evidence="3 6" id="KW-0460">Magnesium</keyword>
<dbReference type="SFLD" id="SFLDS00001">
    <property type="entry name" value="Enolase"/>
    <property type="match status" value="1"/>
</dbReference>
<evidence type="ECO:0000256" key="3">
    <source>
        <dbReference type="ARBA" id="ARBA00022842"/>
    </source>
</evidence>
<name>A0A7U3ZG98_RUNSL</name>
<keyword evidence="2 6" id="KW-0479">Metal-binding</keyword>
<dbReference type="AlphaFoldDB" id="A0A7U3ZG98"/>
<sequence length="359" mass="39620">MKIKAVRAYLRNLALRKPYSIAGYTFSEVENVFLEVELANGIVGIGAASPAEEVVGETCGQTLQNCNSDFFQHLVGRDIRHFRPLIDEVKSHFPQLPGTQAALDIALHDAFGQFLGLPVVEFYGQKIKALPTSVTIGLMSAEDTLKEAAEYLRLGFKAIKVKTGEDVEQDIERMLKLSETLKNKATIRVDANQGYSLNELKQFLKATQEIDIELVEQPLPVGEDRELLSLKKEERQLLTADESLKDAPYALQLAQQPQPFGIFNIKLMKCGGIMSALEIANIARHANIALFWGCNDESIVSITAALHAAFACPNTRYLDLDGSFDLAEDVVSGGFVLENGYLRLNGKPGLGLDREQVCY</sequence>
<dbReference type="SMART" id="SM00922">
    <property type="entry name" value="MR_MLE"/>
    <property type="match status" value="1"/>
</dbReference>
<reference evidence="9 10" key="2">
    <citation type="journal article" date="2012" name="Stand. Genomic Sci.">
        <title>Complete genome sequence of the aquatic bacterium Runella slithyformis type strain (LSU 4(T)).</title>
        <authorList>
            <person name="Copeland A."/>
            <person name="Zhang X."/>
            <person name="Misra M."/>
            <person name="Lapidus A."/>
            <person name="Nolan M."/>
            <person name="Lucas S."/>
            <person name="Deshpande S."/>
            <person name="Cheng J.F."/>
            <person name="Tapia R."/>
            <person name="Goodwin L.A."/>
            <person name="Pitluck S."/>
            <person name="Liolios K."/>
            <person name="Pagani I."/>
            <person name="Ivanova N."/>
            <person name="Mikhailova N."/>
            <person name="Pati A."/>
            <person name="Chen A."/>
            <person name="Palaniappan K."/>
            <person name="Land M."/>
            <person name="Hauser L."/>
            <person name="Pan C."/>
            <person name="Jeffries C.D."/>
            <person name="Detter J.C."/>
            <person name="Brambilla E.M."/>
            <person name="Rohde M."/>
            <person name="Djao O.D."/>
            <person name="Goker M."/>
            <person name="Sikorski J."/>
            <person name="Tindall B.J."/>
            <person name="Woyke T."/>
            <person name="Bristow J."/>
            <person name="Eisen J.A."/>
            <person name="Markowitz V."/>
            <person name="Hugenholtz P."/>
            <person name="Kyrpides N.C."/>
            <person name="Klenk H.P."/>
            <person name="Mavromatis K."/>
        </authorList>
    </citation>
    <scope>NUCLEOTIDE SEQUENCE [LARGE SCALE GENOMIC DNA]</scope>
    <source>
        <strain evidence="10">ATCC 29530 / DSM 19594 / LMG 11500 / NCIMB 11436 / LSU 4</strain>
    </source>
</reference>
<dbReference type="Proteomes" id="UP000000493">
    <property type="component" value="Chromosome"/>
</dbReference>
<evidence type="ECO:0000256" key="2">
    <source>
        <dbReference type="ARBA" id="ARBA00022723"/>
    </source>
</evidence>
<dbReference type="CDD" id="cd03319">
    <property type="entry name" value="L-Ala-DL-Glu_epimerase"/>
    <property type="match status" value="1"/>
</dbReference>
<dbReference type="InterPro" id="IPR029065">
    <property type="entry name" value="Enolase_C-like"/>
</dbReference>
<comment type="similarity">
    <text evidence="1 7">Belongs to the mandelate racemase/muconate lactonizing enzyme family.</text>
</comment>
<evidence type="ECO:0000259" key="8">
    <source>
        <dbReference type="SMART" id="SM00922"/>
    </source>
</evidence>
<dbReference type="PANTHER" id="PTHR48073">
    <property type="entry name" value="O-SUCCINYLBENZOATE SYNTHASE-RELATED"/>
    <property type="match status" value="1"/>
</dbReference>
<dbReference type="Pfam" id="PF02746">
    <property type="entry name" value="MR_MLE_N"/>
    <property type="match status" value="1"/>
</dbReference>
<dbReference type="Gene3D" id="3.30.390.10">
    <property type="entry name" value="Enolase-like, N-terminal domain"/>
    <property type="match status" value="1"/>
</dbReference>
<evidence type="ECO:0000256" key="4">
    <source>
        <dbReference type="ARBA" id="ARBA00023235"/>
    </source>
</evidence>
<dbReference type="InterPro" id="IPR034603">
    <property type="entry name" value="Dipeptide_epimerase"/>
</dbReference>
<evidence type="ECO:0000313" key="9">
    <source>
        <dbReference type="EMBL" id="AEI46665.1"/>
    </source>
</evidence>
<dbReference type="GO" id="GO:0000287">
    <property type="term" value="F:magnesium ion binding"/>
    <property type="evidence" value="ECO:0007669"/>
    <property type="project" value="UniProtKB-ARBA"/>
</dbReference>
<gene>
    <name evidence="9" type="ordered locus">Runsl_0208</name>
</gene>
<dbReference type="SUPFAM" id="SSF51604">
    <property type="entry name" value="Enolase C-terminal domain-like"/>
    <property type="match status" value="1"/>
</dbReference>
<dbReference type="EC" id="5.1.1.-" evidence="7"/>
<evidence type="ECO:0000256" key="5">
    <source>
        <dbReference type="PIRSR" id="PIRSR634603-1"/>
    </source>
</evidence>
<dbReference type="SUPFAM" id="SSF54826">
    <property type="entry name" value="Enolase N-terminal domain-like"/>
    <property type="match status" value="1"/>
</dbReference>
<accession>A0A7U3ZG98</accession>
<feature type="active site" description="Proton acceptor; specific for (R)-substrate epimerization" evidence="5">
    <location>
        <position position="162"/>
    </location>
</feature>
<dbReference type="InterPro" id="IPR036849">
    <property type="entry name" value="Enolase-like_C_sf"/>
</dbReference>
<dbReference type="InterPro" id="IPR013342">
    <property type="entry name" value="Mandelate_racemase_C"/>
</dbReference>
<dbReference type="GO" id="GO:0006518">
    <property type="term" value="P:peptide metabolic process"/>
    <property type="evidence" value="ECO:0007669"/>
    <property type="project" value="UniProtKB-ARBA"/>
</dbReference>
<dbReference type="Pfam" id="PF13378">
    <property type="entry name" value="MR_MLE_C"/>
    <property type="match status" value="1"/>
</dbReference>
<evidence type="ECO:0000256" key="6">
    <source>
        <dbReference type="PIRSR" id="PIRSR634603-3"/>
    </source>
</evidence>
<reference evidence="10" key="1">
    <citation type="submission" date="2011-06" db="EMBL/GenBank/DDBJ databases">
        <title>The complete genome of chromosome of Runella slithyformis DSM 19594.</title>
        <authorList>
            <consortium name="US DOE Joint Genome Institute (JGI-PGF)"/>
            <person name="Lucas S."/>
            <person name="Han J."/>
            <person name="Lapidus A."/>
            <person name="Bruce D."/>
            <person name="Goodwin L."/>
            <person name="Pitluck S."/>
            <person name="Peters L."/>
            <person name="Kyrpides N."/>
            <person name="Mavromatis K."/>
            <person name="Ivanova N."/>
            <person name="Ovchinnikova G."/>
            <person name="Zhang X."/>
            <person name="Misra M."/>
            <person name="Detter J.C."/>
            <person name="Tapia R."/>
            <person name="Han C."/>
            <person name="Land M."/>
            <person name="Hauser L."/>
            <person name="Markowitz V."/>
            <person name="Cheng J.-F."/>
            <person name="Hugenholtz P."/>
            <person name="Woyke T."/>
            <person name="Wu D."/>
            <person name="Tindall B."/>
            <person name="Faehrich R."/>
            <person name="Brambilla E."/>
            <person name="Klenk H.-P."/>
            <person name="Eisen J.A."/>
        </authorList>
    </citation>
    <scope>NUCLEOTIDE SEQUENCE [LARGE SCALE GENOMIC DNA]</scope>
    <source>
        <strain evidence="10">ATCC 29530 / DSM 19594 / LMG 11500 / NCIMB 11436 / LSU 4</strain>
    </source>
</reference>
<dbReference type="InterPro" id="IPR013341">
    <property type="entry name" value="Mandelate_racemase_N_dom"/>
</dbReference>
<comment type="cofactor">
    <cofactor evidence="6 7">
        <name>Mg(2+)</name>
        <dbReference type="ChEBI" id="CHEBI:18420"/>
    </cofactor>
    <text evidence="6 7">Binds 1 Mg(2+) ion per subunit.</text>
</comment>
<feature type="binding site" evidence="6">
    <location>
        <position position="241"/>
    </location>
    <ligand>
        <name>Mg(2+)</name>
        <dbReference type="ChEBI" id="CHEBI:18420"/>
    </ligand>
</feature>
<dbReference type="RefSeq" id="WP_013925990.1">
    <property type="nucleotide sequence ID" value="NC_015703.1"/>
</dbReference>